<name>I0BFZ3_9BACL</name>
<dbReference type="InterPro" id="IPR022742">
    <property type="entry name" value="Hydrolase_4"/>
</dbReference>
<evidence type="ECO:0000256" key="1">
    <source>
        <dbReference type="ARBA" id="ARBA00022801"/>
    </source>
</evidence>
<dbReference type="Pfam" id="PF12146">
    <property type="entry name" value="Hydrolase_4"/>
    <property type="match status" value="1"/>
</dbReference>
<dbReference type="EMBL" id="CP003422">
    <property type="protein sequence ID" value="AFH61290.1"/>
    <property type="molecule type" value="Genomic_DNA"/>
</dbReference>
<evidence type="ECO:0000313" key="3">
    <source>
        <dbReference type="EMBL" id="AFH61290.1"/>
    </source>
</evidence>
<dbReference type="Proteomes" id="UP000007392">
    <property type="component" value="Chromosome"/>
</dbReference>
<organism evidence="3 4">
    <name type="scientific">Paenibacillus mucilaginosus K02</name>
    <dbReference type="NCBI Taxonomy" id="997761"/>
    <lineage>
        <taxon>Bacteria</taxon>
        <taxon>Bacillati</taxon>
        <taxon>Bacillota</taxon>
        <taxon>Bacilli</taxon>
        <taxon>Bacillales</taxon>
        <taxon>Paenibacillaceae</taxon>
        <taxon>Paenibacillus</taxon>
    </lineage>
</organism>
<dbReference type="Gene3D" id="3.40.50.1820">
    <property type="entry name" value="alpha/beta hydrolase"/>
    <property type="match status" value="1"/>
</dbReference>
<dbReference type="AlphaFoldDB" id="I0BFZ3"/>
<sequence>MKLATTSLGLLIAIVSLLYVPVFASEGELAGRGKGEDKAEIQRNDHRIKGEPGIELFVREVRSNKNSNKTPLLLIHGARVPGIPSFDLQVPNGSLAEDLAEHGFPVYIMDVRGYGRSTRPPEMSELRSSHPPLVKSTEAVRDLSAVVDWIQKRNKGMKVAILGWATGGLWAGHYTTMNPENVRLLFLYNTIYGGGSNHPTLGSGSPMEDPNHPGRFNEEAYGAYRLNTASSLLPSWDSSIPVEDKSEWRDPRIVEAYVKESMASDETSGDRMPESFRSPSGAMEDTYYLASGRQLWDASLIRVPTVVIQSEYDFWSRHEDRERLVEQLVHAPYVKDVLIEGATHYAHLDRPDKGRNQFIEEVLRAMNEN</sequence>
<evidence type="ECO:0000313" key="4">
    <source>
        <dbReference type="Proteomes" id="UP000007392"/>
    </source>
</evidence>
<dbReference type="PATRIC" id="fig|997761.3.peg.2183"/>
<dbReference type="RefSeq" id="WP_014650330.1">
    <property type="nucleotide sequence ID" value="NC_017672.3"/>
</dbReference>
<feature type="domain" description="Serine aminopeptidase S33" evidence="2">
    <location>
        <begin position="95"/>
        <end position="349"/>
    </location>
</feature>
<dbReference type="PANTHER" id="PTHR43798:SF31">
    <property type="entry name" value="AB HYDROLASE SUPERFAMILY PROTEIN YCLE"/>
    <property type="match status" value="1"/>
</dbReference>
<dbReference type="PANTHER" id="PTHR43798">
    <property type="entry name" value="MONOACYLGLYCEROL LIPASE"/>
    <property type="match status" value="1"/>
</dbReference>
<dbReference type="GO" id="GO:0016787">
    <property type="term" value="F:hydrolase activity"/>
    <property type="evidence" value="ECO:0007669"/>
    <property type="project" value="UniProtKB-KW"/>
</dbReference>
<accession>I0BFZ3</accession>
<reference evidence="3 4" key="1">
    <citation type="submission" date="2013-06" db="EMBL/GenBank/DDBJ databases">
        <title>Complete genome sequence of Paenibacillus mucilaginosus K02.</title>
        <authorList>
            <person name="Xiao B."/>
            <person name="Sun L."/>
            <person name="Xiao L."/>
            <person name="Lian B."/>
        </authorList>
    </citation>
    <scope>NUCLEOTIDE SEQUENCE [LARGE SCALE GENOMIC DNA]</scope>
    <source>
        <strain evidence="3 4">K02</strain>
    </source>
</reference>
<keyword evidence="1 3" id="KW-0378">Hydrolase</keyword>
<gene>
    <name evidence="3" type="ORF">B2K_11250</name>
</gene>
<dbReference type="InterPro" id="IPR050266">
    <property type="entry name" value="AB_hydrolase_sf"/>
</dbReference>
<dbReference type="GO" id="GO:0016020">
    <property type="term" value="C:membrane"/>
    <property type="evidence" value="ECO:0007669"/>
    <property type="project" value="TreeGrafter"/>
</dbReference>
<proteinExistence type="predicted"/>
<evidence type="ECO:0000259" key="2">
    <source>
        <dbReference type="Pfam" id="PF12146"/>
    </source>
</evidence>
<protein>
    <submittedName>
        <fullName evidence="3">Alpha/beta hydrolase</fullName>
    </submittedName>
</protein>
<dbReference type="KEGG" id="pmw:B2K_11250"/>
<dbReference type="SUPFAM" id="SSF53474">
    <property type="entry name" value="alpha/beta-Hydrolases"/>
    <property type="match status" value="1"/>
</dbReference>
<dbReference type="OrthoDB" id="9773293at2"/>
<dbReference type="HOGENOM" id="CLU_067539_0_0_9"/>
<dbReference type="InterPro" id="IPR029058">
    <property type="entry name" value="AB_hydrolase_fold"/>
</dbReference>